<feature type="signal peptide" evidence="3">
    <location>
        <begin position="1"/>
        <end position="27"/>
    </location>
</feature>
<name>M2NA03_BAUPA</name>
<dbReference type="eggNOG" id="ENOG502S7E3">
    <property type="taxonomic scope" value="Eukaryota"/>
</dbReference>
<evidence type="ECO:0000256" key="2">
    <source>
        <dbReference type="SAM" id="Phobius"/>
    </source>
</evidence>
<dbReference type="Proteomes" id="UP000011761">
    <property type="component" value="Unassembled WGS sequence"/>
</dbReference>
<feature type="region of interest" description="Disordered" evidence="1">
    <location>
        <begin position="123"/>
        <end position="176"/>
    </location>
</feature>
<dbReference type="OMA" id="AFYGYAM"/>
<dbReference type="KEGG" id="bcom:BAUCODRAFT_192528"/>
<keyword evidence="3" id="KW-0732">Signal</keyword>
<organism evidence="4 5">
    <name type="scientific">Baudoinia panamericana (strain UAMH 10762)</name>
    <name type="common">Angels' share fungus</name>
    <name type="synonym">Baudoinia compniacensis (strain UAMH 10762)</name>
    <dbReference type="NCBI Taxonomy" id="717646"/>
    <lineage>
        <taxon>Eukaryota</taxon>
        <taxon>Fungi</taxon>
        <taxon>Dikarya</taxon>
        <taxon>Ascomycota</taxon>
        <taxon>Pezizomycotina</taxon>
        <taxon>Dothideomycetes</taxon>
        <taxon>Dothideomycetidae</taxon>
        <taxon>Mycosphaerellales</taxon>
        <taxon>Teratosphaeriaceae</taxon>
        <taxon>Baudoinia</taxon>
    </lineage>
</organism>
<dbReference type="AlphaFoldDB" id="M2NA03"/>
<sequence>MTDLEAYLCRTLALLLLAFAALNLLLSGSVPVANSWDSIGHATPAAPANPADAEDRKVSDAYAVPTAVVTTTYHAVTAFYIYMHLTYRRSGSFALSSGIAFSAALFCFGIWVLLFGSEKGRFSKKTGADKRTGNFPFENKESAREVKKEARKEDKEKNRSSLGSGFGRRSVARGKA</sequence>
<dbReference type="HOGENOM" id="CLU_103432_2_0_1"/>
<reference evidence="4 5" key="1">
    <citation type="journal article" date="2012" name="PLoS Pathog.">
        <title>Diverse lifestyles and strategies of plant pathogenesis encoded in the genomes of eighteen Dothideomycetes fungi.</title>
        <authorList>
            <person name="Ohm R.A."/>
            <person name="Feau N."/>
            <person name="Henrissat B."/>
            <person name="Schoch C.L."/>
            <person name="Horwitz B.A."/>
            <person name="Barry K.W."/>
            <person name="Condon B.J."/>
            <person name="Copeland A.C."/>
            <person name="Dhillon B."/>
            <person name="Glaser F."/>
            <person name="Hesse C.N."/>
            <person name="Kosti I."/>
            <person name="LaButti K."/>
            <person name="Lindquist E.A."/>
            <person name="Lucas S."/>
            <person name="Salamov A.A."/>
            <person name="Bradshaw R.E."/>
            <person name="Ciuffetti L."/>
            <person name="Hamelin R.C."/>
            <person name="Kema G.H.J."/>
            <person name="Lawrence C."/>
            <person name="Scott J.A."/>
            <person name="Spatafora J.W."/>
            <person name="Turgeon B.G."/>
            <person name="de Wit P.J.G.M."/>
            <person name="Zhong S."/>
            <person name="Goodwin S.B."/>
            <person name="Grigoriev I.V."/>
        </authorList>
    </citation>
    <scope>NUCLEOTIDE SEQUENCE [LARGE SCALE GENOMIC DNA]</scope>
    <source>
        <strain evidence="4 5">UAMH 10762</strain>
    </source>
</reference>
<dbReference type="PANTHER" id="PTHR39605">
    <property type="entry name" value="MAJOR FACILITATOR SUPERFAMILY (MFS) PROFILE DOMAIN-CONTAINING PROTEIN"/>
    <property type="match status" value="1"/>
</dbReference>
<keyword evidence="2" id="KW-0472">Membrane</keyword>
<feature type="transmembrane region" description="Helical" evidence="2">
    <location>
        <begin position="93"/>
        <end position="115"/>
    </location>
</feature>
<evidence type="ECO:0000313" key="5">
    <source>
        <dbReference type="Proteomes" id="UP000011761"/>
    </source>
</evidence>
<proteinExistence type="predicted"/>
<dbReference type="RefSeq" id="XP_007672208.1">
    <property type="nucleotide sequence ID" value="XM_007674018.1"/>
</dbReference>
<dbReference type="PANTHER" id="PTHR39605:SF1">
    <property type="entry name" value="MAJOR FACILITATOR SUPERFAMILY (MFS) PROFILE DOMAIN-CONTAINING PROTEIN"/>
    <property type="match status" value="1"/>
</dbReference>
<evidence type="ECO:0000256" key="3">
    <source>
        <dbReference type="SAM" id="SignalP"/>
    </source>
</evidence>
<accession>M2NA03</accession>
<evidence type="ECO:0008006" key="6">
    <source>
        <dbReference type="Google" id="ProtNLM"/>
    </source>
</evidence>
<dbReference type="GeneID" id="19109586"/>
<keyword evidence="5" id="KW-1185">Reference proteome</keyword>
<dbReference type="OrthoDB" id="2550114at2759"/>
<keyword evidence="2" id="KW-0812">Transmembrane</keyword>
<dbReference type="EMBL" id="KB445550">
    <property type="protein sequence ID" value="EMD01024.1"/>
    <property type="molecule type" value="Genomic_DNA"/>
</dbReference>
<protein>
    <recommendedName>
        <fullName evidence="6">MARVEL domain-containing protein</fullName>
    </recommendedName>
</protein>
<evidence type="ECO:0000256" key="1">
    <source>
        <dbReference type="SAM" id="MobiDB-lite"/>
    </source>
</evidence>
<feature type="chain" id="PRO_5004021940" description="MARVEL domain-containing protein" evidence="3">
    <location>
        <begin position="28"/>
        <end position="176"/>
    </location>
</feature>
<keyword evidence="2" id="KW-1133">Transmembrane helix</keyword>
<gene>
    <name evidence="4" type="ORF">BAUCODRAFT_192528</name>
</gene>
<feature type="compositionally biased region" description="Low complexity" evidence="1">
    <location>
        <begin position="160"/>
        <end position="169"/>
    </location>
</feature>
<feature type="compositionally biased region" description="Basic and acidic residues" evidence="1">
    <location>
        <begin position="123"/>
        <end position="159"/>
    </location>
</feature>
<evidence type="ECO:0000313" key="4">
    <source>
        <dbReference type="EMBL" id="EMD01024.1"/>
    </source>
</evidence>